<keyword evidence="3 6" id="KW-1133">Transmembrane helix</keyword>
<organism evidence="8">
    <name type="scientific">uncultured Chthoniobacterales bacterium</name>
    <dbReference type="NCBI Taxonomy" id="1836801"/>
    <lineage>
        <taxon>Bacteria</taxon>
        <taxon>Pseudomonadati</taxon>
        <taxon>Verrucomicrobiota</taxon>
        <taxon>Spartobacteria</taxon>
        <taxon>Chthoniobacterales</taxon>
        <taxon>environmental samples</taxon>
    </lineage>
</organism>
<evidence type="ECO:0000256" key="2">
    <source>
        <dbReference type="ARBA" id="ARBA00022692"/>
    </source>
</evidence>
<dbReference type="InterPro" id="IPR005821">
    <property type="entry name" value="Ion_trans_dom"/>
</dbReference>
<dbReference type="GO" id="GO:0001518">
    <property type="term" value="C:voltage-gated sodium channel complex"/>
    <property type="evidence" value="ECO:0007669"/>
    <property type="project" value="TreeGrafter"/>
</dbReference>
<evidence type="ECO:0000256" key="6">
    <source>
        <dbReference type="SAM" id="Phobius"/>
    </source>
</evidence>
<feature type="transmembrane region" description="Helical" evidence="6">
    <location>
        <begin position="197"/>
        <end position="217"/>
    </location>
</feature>
<evidence type="ECO:0000256" key="1">
    <source>
        <dbReference type="ARBA" id="ARBA00004141"/>
    </source>
</evidence>
<dbReference type="PANTHER" id="PTHR10037:SF62">
    <property type="entry name" value="SODIUM CHANNEL PROTEIN 60E"/>
    <property type="match status" value="1"/>
</dbReference>
<accession>A0A6J4I742</accession>
<evidence type="ECO:0000313" key="8">
    <source>
        <dbReference type="EMBL" id="CAA9243803.1"/>
    </source>
</evidence>
<dbReference type="PANTHER" id="PTHR10037">
    <property type="entry name" value="VOLTAGE-GATED CATION CHANNEL CALCIUM AND SODIUM"/>
    <property type="match status" value="1"/>
</dbReference>
<name>A0A6J4I742_9BACT</name>
<sequence>MKLAARIVETKIFNRLIIATIVVAGVLAGLETNAAFVERHHGLLHLLDSLILGVFGLEAVLKIAAHGRRPWRYFLDAWNVFDFTVLLLCLLPAAGPFAAVLRLARALRLLRLVSALPKLQLLVGALLKSFSAMGYVGVLLGLMFYIYAVAGVHLFGGAAPEQFGSLSAALFSLFQLITLEGWVDVFGAVHGAGPVRAIVYFTSFIVLGTMIMLNLFIGVIMNSMGEMHAEIDERDRARHVRETGHPTLEDQFNELEQQLKKLQEGLAATRVHIKHTAPALVENGDGRTAELPIRR</sequence>
<comment type="subcellular location">
    <subcellularLocation>
        <location evidence="1">Membrane</location>
        <topology evidence="1">Multi-pass membrane protein</topology>
    </subcellularLocation>
</comment>
<dbReference type="InterPro" id="IPR043203">
    <property type="entry name" value="VGCC_Ca_Na"/>
</dbReference>
<feature type="transmembrane region" description="Helical" evidence="6">
    <location>
        <begin position="42"/>
        <end position="65"/>
    </location>
</feature>
<dbReference type="Gene3D" id="1.20.120.350">
    <property type="entry name" value="Voltage-gated potassium channels. Chain C"/>
    <property type="match status" value="1"/>
</dbReference>
<dbReference type="Gene3D" id="1.10.287.70">
    <property type="match status" value="1"/>
</dbReference>
<evidence type="ECO:0000256" key="5">
    <source>
        <dbReference type="SAM" id="Coils"/>
    </source>
</evidence>
<keyword evidence="2 6" id="KW-0812">Transmembrane</keyword>
<evidence type="ECO:0000256" key="3">
    <source>
        <dbReference type="ARBA" id="ARBA00022989"/>
    </source>
</evidence>
<feature type="transmembrane region" description="Helical" evidence="6">
    <location>
        <begin position="154"/>
        <end position="177"/>
    </location>
</feature>
<dbReference type="EMBL" id="CADCTA010000068">
    <property type="protein sequence ID" value="CAA9243803.1"/>
    <property type="molecule type" value="Genomic_DNA"/>
</dbReference>
<feature type="coiled-coil region" evidence="5">
    <location>
        <begin position="245"/>
        <end position="272"/>
    </location>
</feature>
<dbReference type="AlphaFoldDB" id="A0A6J4I742"/>
<keyword evidence="5" id="KW-0175">Coiled coil</keyword>
<protein>
    <recommendedName>
        <fullName evidence="7">Ion transport domain-containing protein</fullName>
    </recommendedName>
</protein>
<dbReference type="InterPro" id="IPR027359">
    <property type="entry name" value="Volt_channel_dom_sf"/>
</dbReference>
<reference evidence="8" key="1">
    <citation type="submission" date="2020-02" db="EMBL/GenBank/DDBJ databases">
        <authorList>
            <person name="Meier V. D."/>
        </authorList>
    </citation>
    <scope>NUCLEOTIDE SEQUENCE</scope>
    <source>
        <strain evidence="8">AVDCRST_MAG42</strain>
    </source>
</reference>
<dbReference type="Pfam" id="PF00520">
    <property type="entry name" value="Ion_trans"/>
    <property type="match status" value="1"/>
</dbReference>
<feature type="transmembrane region" description="Helical" evidence="6">
    <location>
        <begin position="12"/>
        <end position="30"/>
    </location>
</feature>
<proteinExistence type="predicted"/>
<feature type="transmembrane region" description="Helical" evidence="6">
    <location>
        <begin position="121"/>
        <end position="147"/>
    </location>
</feature>
<feature type="transmembrane region" description="Helical" evidence="6">
    <location>
        <begin position="77"/>
        <end position="101"/>
    </location>
</feature>
<dbReference type="SUPFAM" id="SSF81324">
    <property type="entry name" value="Voltage-gated potassium channels"/>
    <property type="match status" value="1"/>
</dbReference>
<evidence type="ECO:0000256" key="4">
    <source>
        <dbReference type="ARBA" id="ARBA00023136"/>
    </source>
</evidence>
<feature type="domain" description="Ion transport" evidence="7">
    <location>
        <begin position="11"/>
        <end position="229"/>
    </location>
</feature>
<evidence type="ECO:0000259" key="7">
    <source>
        <dbReference type="Pfam" id="PF00520"/>
    </source>
</evidence>
<gene>
    <name evidence="8" type="ORF">AVDCRST_MAG42-2168</name>
</gene>
<dbReference type="GO" id="GO:0005248">
    <property type="term" value="F:voltage-gated sodium channel activity"/>
    <property type="evidence" value="ECO:0007669"/>
    <property type="project" value="TreeGrafter"/>
</dbReference>
<keyword evidence="4 6" id="KW-0472">Membrane</keyword>